<gene>
    <name evidence="16" type="ORF">C2G38_1996043</name>
</gene>
<keyword evidence="17" id="KW-1185">Reference proteome</keyword>
<dbReference type="STRING" id="44941.A0A397W5I5"/>
<protein>
    <recommendedName>
        <fullName evidence="9">Glucosidase II subunit alpha</fullName>
    </recommendedName>
</protein>
<dbReference type="GO" id="GO:0006491">
    <property type="term" value="P:N-glycan processing"/>
    <property type="evidence" value="ECO:0007669"/>
    <property type="project" value="TreeGrafter"/>
</dbReference>
<dbReference type="EMBL" id="QKWP01000061">
    <property type="protein sequence ID" value="RIB28579.1"/>
    <property type="molecule type" value="Genomic_DNA"/>
</dbReference>
<reference evidence="16 17" key="1">
    <citation type="submission" date="2018-06" db="EMBL/GenBank/DDBJ databases">
        <title>Comparative genomics reveals the genomic features of Rhizophagus irregularis, R. cerebriforme, R. diaphanum and Gigaspora rosea, and their symbiotic lifestyle signature.</title>
        <authorList>
            <person name="Morin E."/>
            <person name="San Clemente H."/>
            <person name="Chen E.C.H."/>
            <person name="De La Providencia I."/>
            <person name="Hainaut M."/>
            <person name="Kuo A."/>
            <person name="Kohler A."/>
            <person name="Murat C."/>
            <person name="Tang N."/>
            <person name="Roy S."/>
            <person name="Loubradou J."/>
            <person name="Henrissat B."/>
            <person name="Grigoriev I.V."/>
            <person name="Corradi N."/>
            <person name="Roux C."/>
            <person name="Martin F.M."/>
        </authorList>
    </citation>
    <scope>NUCLEOTIDE SEQUENCE [LARGE SCALE GENOMIC DNA]</scope>
    <source>
        <strain evidence="16 17">DAOM 194757</strain>
    </source>
</reference>
<evidence type="ECO:0000259" key="12">
    <source>
        <dbReference type="Pfam" id="PF01055"/>
    </source>
</evidence>
<dbReference type="InterPro" id="IPR017853">
    <property type="entry name" value="GH"/>
</dbReference>
<dbReference type="PANTHER" id="PTHR22762">
    <property type="entry name" value="ALPHA-GLUCOSIDASE"/>
    <property type="match status" value="1"/>
</dbReference>
<evidence type="ECO:0000256" key="5">
    <source>
        <dbReference type="ARBA" id="ARBA00022801"/>
    </source>
</evidence>
<evidence type="ECO:0000256" key="8">
    <source>
        <dbReference type="ARBA" id="ARBA00023295"/>
    </source>
</evidence>
<dbReference type="FunFam" id="2.60.40.1180:FF:000023">
    <property type="entry name" value="neutral alpha-glucosidase AB isoform X2"/>
    <property type="match status" value="1"/>
</dbReference>
<comment type="similarity">
    <text evidence="3 10">Belongs to the glycosyl hydrolase 31 family.</text>
</comment>
<dbReference type="CDD" id="cd06603">
    <property type="entry name" value="GH31_GANC_GANAB_alpha"/>
    <property type="match status" value="1"/>
</dbReference>
<dbReference type="Pfam" id="PF13802">
    <property type="entry name" value="Gal_mutarotas_2"/>
    <property type="match status" value="1"/>
</dbReference>
<evidence type="ECO:0000256" key="3">
    <source>
        <dbReference type="ARBA" id="ARBA00007806"/>
    </source>
</evidence>
<dbReference type="AlphaFoldDB" id="A0A397W5I5"/>
<evidence type="ECO:0000313" key="17">
    <source>
        <dbReference type="Proteomes" id="UP000266673"/>
    </source>
</evidence>
<keyword evidence="6" id="KW-0256">Endoplasmic reticulum</keyword>
<evidence type="ECO:0000256" key="11">
    <source>
        <dbReference type="SAM" id="MobiDB-lite"/>
    </source>
</evidence>
<comment type="subcellular location">
    <subcellularLocation>
        <location evidence="1">Endoplasmic reticulum</location>
    </subcellularLocation>
</comment>
<dbReference type="InterPro" id="IPR033403">
    <property type="entry name" value="DUF5110"/>
</dbReference>
<evidence type="ECO:0000259" key="14">
    <source>
        <dbReference type="Pfam" id="PF17137"/>
    </source>
</evidence>
<evidence type="ECO:0000256" key="9">
    <source>
        <dbReference type="ARBA" id="ARBA00042895"/>
    </source>
</evidence>
<feature type="domain" description="Glycosyl hydrolase family 31 C-terminal" evidence="15">
    <location>
        <begin position="702"/>
        <end position="789"/>
    </location>
</feature>
<dbReference type="OrthoDB" id="3237269at2759"/>
<dbReference type="Pfam" id="PF01055">
    <property type="entry name" value="Glyco_hydro_31_2nd"/>
    <property type="match status" value="1"/>
</dbReference>
<evidence type="ECO:0000256" key="4">
    <source>
        <dbReference type="ARBA" id="ARBA00022729"/>
    </source>
</evidence>
<feature type="compositionally biased region" description="Polar residues" evidence="11">
    <location>
        <begin position="186"/>
        <end position="206"/>
    </location>
</feature>
<dbReference type="GO" id="GO:0090599">
    <property type="term" value="F:alpha-glucosidase activity"/>
    <property type="evidence" value="ECO:0007669"/>
    <property type="project" value="TreeGrafter"/>
</dbReference>
<feature type="region of interest" description="Disordered" evidence="11">
    <location>
        <begin position="185"/>
        <end position="215"/>
    </location>
</feature>
<dbReference type="Gene3D" id="2.60.40.1760">
    <property type="entry name" value="glycosyl hydrolase (family 31)"/>
    <property type="match status" value="1"/>
</dbReference>
<evidence type="ECO:0000259" key="13">
    <source>
        <dbReference type="Pfam" id="PF13802"/>
    </source>
</evidence>
<dbReference type="InterPro" id="IPR011013">
    <property type="entry name" value="Gal_mutarotase_sf_dom"/>
</dbReference>
<dbReference type="Gene3D" id="3.20.20.80">
    <property type="entry name" value="Glycosidases"/>
    <property type="match status" value="2"/>
</dbReference>
<keyword evidence="7" id="KW-0325">Glycoprotein</keyword>
<dbReference type="Proteomes" id="UP000266673">
    <property type="component" value="Unassembled WGS sequence"/>
</dbReference>
<dbReference type="InterPro" id="IPR025887">
    <property type="entry name" value="Glyco_hydro_31_N_dom"/>
</dbReference>
<evidence type="ECO:0000256" key="2">
    <source>
        <dbReference type="ARBA" id="ARBA00004833"/>
    </source>
</evidence>
<proteinExistence type="inferred from homology"/>
<dbReference type="FunFam" id="3.20.20.80:FF:000039">
    <property type="entry name" value="Glucosidase, alpha neutral C"/>
    <property type="match status" value="1"/>
</dbReference>
<feature type="domain" description="Glycoside hydrolase family 31 N-terminal" evidence="13">
    <location>
        <begin position="83"/>
        <end position="306"/>
    </location>
</feature>
<evidence type="ECO:0000256" key="10">
    <source>
        <dbReference type="RuleBase" id="RU361185"/>
    </source>
</evidence>
<feature type="domain" description="Glycoside hydrolase family 31 TIM barrel" evidence="12">
    <location>
        <begin position="367"/>
        <end position="694"/>
    </location>
</feature>
<dbReference type="SUPFAM" id="SSF51011">
    <property type="entry name" value="Glycosyl hydrolase domain"/>
    <property type="match status" value="1"/>
</dbReference>
<dbReference type="Gene3D" id="2.60.40.1180">
    <property type="entry name" value="Golgi alpha-mannosidase II"/>
    <property type="match status" value="2"/>
</dbReference>
<dbReference type="InterPro" id="IPR048395">
    <property type="entry name" value="Glyco_hydro_31_C"/>
</dbReference>
<evidence type="ECO:0000313" key="16">
    <source>
        <dbReference type="EMBL" id="RIB28579.1"/>
    </source>
</evidence>
<dbReference type="SUPFAM" id="SSF51445">
    <property type="entry name" value="(Trans)glycosidases"/>
    <property type="match status" value="1"/>
</dbReference>
<keyword evidence="5 10" id="KW-0378">Hydrolase</keyword>
<dbReference type="Pfam" id="PF17137">
    <property type="entry name" value="DUF5110"/>
    <property type="match status" value="1"/>
</dbReference>
<dbReference type="CDD" id="cd14752">
    <property type="entry name" value="GH31_N"/>
    <property type="match status" value="1"/>
</dbReference>
<name>A0A397W5I5_9GLOM</name>
<dbReference type="InterPro" id="IPR000322">
    <property type="entry name" value="Glyco_hydro_31_TIM"/>
</dbReference>
<dbReference type="PANTHER" id="PTHR22762:SF54">
    <property type="entry name" value="BCDNA.GH04962"/>
    <property type="match status" value="1"/>
</dbReference>
<dbReference type="SUPFAM" id="SSF74650">
    <property type="entry name" value="Galactose mutarotase-like"/>
    <property type="match status" value="1"/>
</dbReference>
<keyword evidence="8 10" id="KW-0326">Glycosidase</keyword>
<evidence type="ECO:0000259" key="15">
    <source>
        <dbReference type="Pfam" id="PF21365"/>
    </source>
</evidence>
<comment type="pathway">
    <text evidence="2">Glycan metabolism; N-glycan metabolism.</text>
</comment>
<dbReference type="GO" id="GO:0030246">
    <property type="term" value="F:carbohydrate binding"/>
    <property type="evidence" value="ECO:0007669"/>
    <property type="project" value="InterPro"/>
</dbReference>
<evidence type="ECO:0000256" key="7">
    <source>
        <dbReference type="ARBA" id="ARBA00023180"/>
    </source>
</evidence>
<dbReference type="InterPro" id="IPR013780">
    <property type="entry name" value="Glyco_hydro_b"/>
</dbReference>
<sequence length="938" mass="107259">MENIQLTNFFSNTVNFFKAFFETKRRFQTQSSFCRLNRAYADKALANPSFVSPYSLINDSIIIKDGIISGCLINSKNNLEFIFELYILEIGAVRIRINEKNPLKPRYDKVKDWALVQDPLITLEYNQIPSKAGVTSFSFGKEKNQTISIYHSPFRVEFLIDDIPTIILNDRGFLNFEHLRDEESNIESLSETNQSSSKNSIQNAETSGDKLDPKLNGPGSIGLDISFPGYSHVYGIPQHASSLSLKETRGGTGAYSDPYRLYNLDIFGYAIDSPQALYGSIPFMMAHRKGASTAILWLNASETWVDVTKCKENNKNNLFGLFNSGKSINSTNTHWISESGIVDVFFFFGKTSSEIFHQYGLLTGFTSLPQYFGIGYHQCRWNYLDQKDVAEVDEGFDRHDIPYDVIWLDIEHTDGKRYFTWDLDKFPDPEKMQKDLMNKGRKMVTIIDPHIKRDENYYIYKEASDLDLFVKKASGSVYDGICWSGSSSWIDFTNPLAQEWWSKKFAFDQYKGSTEVLFTWNDMNEPSVFSSPELTMPKDLIHHGGWEHRDLHNIYGFAYHKASTQGLINRTEPPRRPFVLSRAFFVGSQRYGPIWTGDNVANWDYLAISTPMLLTIGISGLPFSGADVGGFSGDPKPELLVRWYQAGAFQPFFRGHAHRDTKRREPWLFGDPYTSYIRDIIKERYSLLPLWYTLLYEASTNGMPIIRPMFVVCSDDENVYEMDDQFFVGNSLLVKPIVEEGQTSTEVYFSGNEIYYDYFTFEKIRGSNKIRIKAPLNKIPVFLRGGSIIPKRQKIRNCSSAMHLDPFTLVIALNENNEATGSLYLDDGETYDYEKGYFVHRQFAFSAGKLESTSLSSFDNDKNIYAKLINSVHVEQIIVLGLDMKPSRIIAHTADSDFELQFDLKCFGTLSGINTSDVLVIKVTNLSITEDWTIEFLK</sequence>
<dbReference type="GO" id="GO:0005975">
    <property type="term" value="P:carbohydrate metabolic process"/>
    <property type="evidence" value="ECO:0007669"/>
    <property type="project" value="InterPro"/>
</dbReference>
<dbReference type="Pfam" id="PF21365">
    <property type="entry name" value="Glyco_hydro_31_3rd"/>
    <property type="match status" value="1"/>
</dbReference>
<evidence type="ECO:0000256" key="6">
    <source>
        <dbReference type="ARBA" id="ARBA00022824"/>
    </source>
</evidence>
<dbReference type="GO" id="GO:0017177">
    <property type="term" value="C:glucosidase II complex"/>
    <property type="evidence" value="ECO:0007669"/>
    <property type="project" value="TreeGrafter"/>
</dbReference>
<comment type="caution">
    <text evidence="16">The sequence shown here is derived from an EMBL/GenBank/DDBJ whole genome shotgun (WGS) entry which is preliminary data.</text>
</comment>
<accession>A0A397W5I5</accession>
<organism evidence="16 17">
    <name type="scientific">Gigaspora rosea</name>
    <dbReference type="NCBI Taxonomy" id="44941"/>
    <lineage>
        <taxon>Eukaryota</taxon>
        <taxon>Fungi</taxon>
        <taxon>Fungi incertae sedis</taxon>
        <taxon>Mucoromycota</taxon>
        <taxon>Glomeromycotina</taxon>
        <taxon>Glomeromycetes</taxon>
        <taxon>Diversisporales</taxon>
        <taxon>Gigasporaceae</taxon>
        <taxon>Gigaspora</taxon>
    </lineage>
</organism>
<evidence type="ECO:0000256" key="1">
    <source>
        <dbReference type="ARBA" id="ARBA00004240"/>
    </source>
</evidence>
<keyword evidence="4" id="KW-0732">Signal</keyword>
<feature type="domain" description="DUF5110" evidence="14">
    <location>
        <begin position="808"/>
        <end position="850"/>
    </location>
</feature>